<dbReference type="InterPro" id="IPR050535">
    <property type="entry name" value="DNA_Repair-Maintenance_Comp"/>
</dbReference>
<proteinExistence type="predicted"/>
<dbReference type="PANTHER" id="PTHR30337:SF7">
    <property type="entry name" value="PHOSPHOESTERASE"/>
    <property type="match status" value="1"/>
</dbReference>
<dbReference type="KEGG" id="rml:FF011L_09600"/>
<evidence type="ECO:0000313" key="3">
    <source>
        <dbReference type="EMBL" id="QDS92223.1"/>
    </source>
</evidence>
<reference evidence="3 4" key="1">
    <citation type="submission" date="2019-02" db="EMBL/GenBank/DDBJ databases">
        <title>Deep-cultivation of Planctomycetes and their phenomic and genomic characterization uncovers novel biology.</title>
        <authorList>
            <person name="Wiegand S."/>
            <person name="Jogler M."/>
            <person name="Boedeker C."/>
            <person name="Pinto D."/>
            <person name="Vollmers J."/>
            <person name="Rivas-Marin E."/>
            <person name="Kohn T."/>
            <person name="Peeters S.H."/>
            <person name="Heuer A."/>
            <person name="Rast P."/>
            <person name="Oberbeckmann S."/>
            <person name="Bunk B."/>
            <person name="Jeske O."/>
            <person name="Meyerdierks A."/>
            <person name="Storesund J.E."/>
            <person name="Kallscheuer N."/>
            <person name="Luecker S."/>
            <person name="Lage O.M."/>
            <person name="Pohl T."/>
            <person name="Merkel B.J."/>
            <person name="Hornburger P."/>
            <person name="Mueller R.-W."/>
            <person name="Bruemmer F."/>
            <person name="Labrenz M."/>
            <person name="Spormann A.M."/>
            <person name="Op den Camp H."/>
            <person name="Overmann J."/>
            <person name="Amann R."/>
            <person name="Jetten M.S.M."/>
            <person name="Mascher T."/>
            <person name="Medema M.H."/>
            <person name="Devos D.P."/>
            <person name="Kaster A.-K."/>
            <person name="Ovreas L."/>
            <person name="Rohde M."/>
            <person name="Galperin M.Y."/>
            <person name="Jogler C."/>
        </authorList>
    </citation>
    <scope>NUCLEOTIDE SEQUENCE [LARGE SCALE GENOMIC DNA]</scope>
    <source>
        <strain evidence="3 4">FF011L</strain>
    </source>
</reference>
<dbReference type="PIRSF" id="PIRSF033091">
    <property type="entry name" value="Pesterase_YhaO"/>
    <property type="match status" value="1"/>
</dbReference>
<dbReference type="SUPFAM" id="SSF56300">
    <property type="entry name" value="Metallo-dependent phosphatases"/>
    <property type="match status" value="1"/>
</dbReference>
<organism evidence="3 4">
    <name type="scientific">Roseimaritima multifibrata</name>
    <dbReference type="NCBI Taxonomy" id="1930274"/>
    <lineage>
        <taxon>Bacteria</taxon>
        <taxon>Pseudomonadati</taxon>
        <taxon>Planctomycetota</taxon>
        <taxon>Planctomycetia</taxon>
        <taxon>Pirellulales</taxon>
        <taxon>Pirellulaceae</taxon>
        <taxon>Roseimaritima</taxon>
    </lineage>
</organism>
<evidence type="ECO:0000259" key="2">
    <source>
        <dbReference type="Pfam" id="PF00149"/>
    </source>
</evidence>
<dbReference type="InterPro" id="IPR041796">
    <property type="entry name" value="Mre11_N"/>
</dbReference>
<dbReference type="CDD" id="cd00840">
    <property type="entry name" value="MPP_Mre11_N"/>
    <property type="match status" value="1"/>
</dbReference>
<sequence>MKKFIHAADLHLDSPLQRLEQYEGAPVEQIRGASRRALENLVALALKEEVDLVVIAGDLYDGDWQEFNTGLFFVTQVSRLIKAGIPVVAISGNHDAASQMTKSLPLPKNPDGSEIMLSSRQAESRRFLDLGIVVHGRSFGKRSETENMIPGYPPADAGMFNIGLLHTSLTGAEGHDNYAPCTPAQLADKEYDYWALGHVHTRSEQHDVTDPAAAPILFSGNIQGRHPRETGAKGCVVVEIDEQGKPTTKFEALDVVRWEVCELDAAECETEDELYDLYADWLQAAMEQAEHRILVHRIRVTGASALHEILNSNRIDFENNLRAHAISVANEQTWIEQVRIKTRPKLESELDFDPAGPLGCLEAVLSEMEQLTDLELFEEALQTLQRKLPAELTAANVEPLDLLAPESLQEWVAAARPLLHHHLKQQEDS</sequence>
<feature type="domain" description="Calcineurin-like phosphoesterase" evidence="2">
    <location>
        <begin position="3"/>
        <end position="201"/>
    </location>
</feature>
<dbReference type="PANTHER" id="PTHR30337">
    <property type="entry name" value="COMPONENT OF ATP-DEPENDENT DSDNA EXONUCLEASE"/>
    <property type="match status" value="1"/>
</dbReference>
<dbReference type="AlphaFoldDB" id="A0A517MBH4"/>
<keyword evidence="4" id="KW-1185">Reference proteome</keyword>
<name>A0A517MBH4_9BACT</name>
<dbReference type="GO" id="GO:0016787">
    <property type="term" value="F:hydrolase activity"/>
    <property type="evidence" value="ECO:0007669"/>
    <property type="project" value="UniProtKB-KW"/>
</dbReference>
<dbReference type="EMBL" id="CP036262">
    <property type="protein sequence ID" value="QDS92223.1"/>
    <property type="molecule type" value="Genomic_DNA"/>
</dbReference>
<dbReference type="InterPro" id="IPR004843">
    <property type="entry name" value="Calcineurin-like_PHP"/>
</dbReference>
<dbReference type="InterPro" id="IPR014576">
    <property type="entry name" value="Pesterase_YhaO"/>
</dbReference>
<protein>
    <submittedName>
        <fullName evidence="3">Putative metallophosphoesterase YhaO</fullName>
    </submittedName>
</protein>
<gene>
    <name evidence="3" type="primary">yhaO_1</name>
    <name evidence="3" type="ORF">FF011L_09600</name>
</gene>
<dbReference type="OrthoDB" id="9773856at2"/>
<keyword evidence="1" id="KW-0378">Hydrolase</keyword>
<dbReference type="InterPro" id="IPR029052">
    <property type="entry name" value="Metallo-depent_PP-like"/>
</dbReference>
<dbReference type="Proteomes" id="UP000320672">
    <property type="component" value="Chromosome"/>
</dbReference>
<evidence type="ECO:0000256" key="1">
    <source>
        <dbReference type="ARBA" id="ARBA00022801"/>
    </source>
</evidence>
<dbReference type="RefSeq" id="WP_145350508.1">
    <property type="nucleotide sequence ID" value="NZ_CP036262.1"/>
</dbReference>
<dbReference type="Gene3D" id="3.60.21.10">
    <property type="match status" value="1"/>
</dbReference>
<evidence type="ECO:0000313" key="4">
    <source>
        <dbReference type="Proteomes" id="UP000320672"/>
    </source>
</evidence>
<accession>A0A517MBH4</accession>
<dbReference type="Pfam" id="PF00149">
    <property type="entry name" value="Metallophos"/>
    <property type="match status" value="1"/>
</dbReference>